<evidence type="ECO:0000313" key="2">
    <source>
        <dbReference type="EMBL" id="ENV17448.1"/>
    </source>
</evidence>
<protein>
    <submittedName>
        <fullName evidence="2">Uncharacterized protein</fullName>
    </submittedName>
</protein>
<keyword evidence="3" id="KW-1185">Reference proteome</keyword>
<dbReference type="Proteomes" id="UP000013148">
    <property type="component" value="Unassembled WGS sequence"/>
</dbReference>
<comment type="caution">
    <text evidence="2">The sequence shown here is derived from an EMBL/GenBank/DDBJ whole genome shotgun (WGS) entry which is preliminary data.</text>
</comment>
<feature type="compositionally biased region" description="Basic and acidic residues" evidence="1">
    <location>
        <begin position="45"/>
        <end position="56"/>
    </location>
</feature>
<gene>
    <name evidence="2" type="ORF">F964_02162</name>
</gene>
<accession>N8YCU4</accession>
<sequence length="56" mass="6027">MSFKSFSQNSTQANSDTKNAEQTPAKDAPQATPGVTPPNPNQDNNEVKPAEENKPK</sequence>
<evidence type="ECO:0000313" key="3">
    <source>
        <dbReference type="Proteomes" id="UP000013148"/>
    </source>
</evidence>
<dbReference type="EMBL" id="APPJ01000010">
    <property type="protein sequence ID" value="ENV17448.1"/>
    <property type="molecule type" value="Genomic_DNA"/>
</dbReference>
<reference evidence="2 3" key="1">
    <citation type="submission" date="2013-02" db="EMBL/GenBank/DDBJ databases">
        <title>The Genome Sequence of Acinetobacter guillouiae NIPH 991.</title>
        <authorList>
            <consortium name="The Broad Institute Genome Sequencing Platform"/>
            <consortium name="The Broad Institute Genome Sequencing Center for Infectious Disease"/>
            <person name="Cerqueira G."/>
            <person name="Feldgarden M."/>
            <person name="Courvalin P."/>
            <person name="Perichon B."/>
            <person name="Grillot-Courvalin C."/>
            <person name="Clermont D."/>
            <person name="Rocha E."/>
            <person name="Yoon E.-J."/>
            <person name="Nemec A."/>
            <person name="Walker B."/>
            <person name="Young S.K."/>
            <person name="Zeng Q."/>
            <person name="Gargeya S."/>
            <person name="Fitzgerald M."/>
            <person name="Haas B."/>
            <person name="Abouelleil A."/>
            <person name="Alvarado L."/>
            <person name="Arachchi H.M."/>
            <person name="Berlin A.M."/>
            <person name="Chapman S.B."/>
            <person name="Dewar J."/>
            <person name="Goldberg J."/>
            <person name="Griggs A."/>
            <person name="Gujja S."/>
            <person name="Hansen M."/>
            <person name="Howarth C."/>
            <person name="Imamovic A."/>
            <person name="Larimer J."/>
            <person name="McCowan C."/>
            <person name="Murphy C."/>
            <person name="Neiman D."/>
            <person name="Pearson M."/>
            <person name="Priest M."/>
            <person name="Roberts A."/>
            <person name="Saif S."/>
            <person name="Shea T."/>
            <person name="Sisk P."/>
            <person name="Sykes S."/>
            <person name="Wortman J."/>
            <person name="Nusbaum C."/>
            <person name="Birren B."/>
        </authorList>
    </citation>
    <scope>NUCLEOTIDE SEQUENCE [LARGE SCALE GENOMIC DNA]</scope>
    <source>
        <strain evidence="2 3">NIPH 991</strain>
    </source>
</reference>
<feature type="region of interest" description="Disordered" evidence="1">
    <location>
        <begin position="1"/>
        <end position="56"/>
    </location>
</feature>
<dbReference type="PATRIC" id="fig|1217656.3.peg.2112"/>
<evidence type="ECO:0000256" key="1">
    <source>
        <dbReference type="SAM" id="MobiDB-lite"/>
    </source>
</evidence>
<dbReference type="RefSeq" id="WP_004819937.1">
    <property type="nucleotide sequence ID" value="NZ_KB849456.1"/>
</dbReference>
<name>N8YCU4_ACIGI</name>
<proteinExistence type="predicted"/>
<dbReference type="HOGENOM" id="CLU_3003499_0_0_6"/>
<organism evidence="2 3">
    <name type="scientific">Acinetobacter guillouiae NIPH 991</name>
    <dbReference type="NCBI Taxonomy" id="1217656"/>
    <lineage>
        <taxon>Bacteria</taxon>
        <taxon>Pseudomonadati</taxon>
        <taxon>Pseudomonadota</taxon>
        <taxon>Gammaproteobacteria</taxon>
        <taxon>Moraxellales</taxon>
        <taxon>Moraxellaceae</taxon>
        <taxon>Acinetobacter</taxon>
    </lineage>
</organism>
<dbReference type="AlphaFoldDB" id="N8YCU4"/>
<feature type="compositionally biased region" description="Polar residues" evidence="1">
    <location>
        <begin position="1"/>
        <end position="22"/>
    </location>
</feature>